<organism evidence="2 3">
    <name type="scientific">Pseudomonas syringae pv. actinidiae ICMP 19096</name>
    <dbReference type="NCBI Taxonomy" id="1194405"/>
    <lineage>
        <taxon>Bacteria</taxon>
        <taxon>Pseudomonadati</taxon>
        <taxon>Pseudomonadota</taxon>
        <taxon>Gammaproteobacteria</taxon>
        <taxon>Pseudomonadales</taxon>
        <taxon>Pseudomonadaceae</taxon>
        <taxon>Pseudomonas</taxon>
        <taxon>Pseudomonas syringae</taxon>
    </lineage>
</organism>
<dbReference type="InterPro" id="IPR051546">
    <property type="entry name" value="Aspartate_Ammonia-Lyase"/>
</dbReference>
<feature type="non-terminal residue" evidence="2">
    <location>
        <position position="1"/>
    </location>
</feature>
<feature type="domain" description="Fumarate lyase N-terminal" evidence="1">
    <location>
        <begin position="2"/>
        <end position="99"/>
    </location>
</feature>
<dbReference type="PANTHER" id="PTHR42696">
    <property type="entry name" value="ASPARTATE AMMONIA-LYASE"/>
    <property type="match status" value="1"/>
</dbReference>
<evidence type="ECO:0000259" key="1">
    <source>
        <dbReference type="Pfam" id="PF00206"/>
    </source>
</evidence>
<dbReference type="GO" id="GO:0008797">
    <property type="term" value="F:aspartate ammonia-lyase activity"/>
    <property type="evidence" value="ECO:0007669"/>
    <property type="project" value="UniProtKB-EC"/>
</dbReference>
<gene>
    <name evidence="2" type="primary">aspA</name>
    <name evidence="2" type="ORF">A245_36214</name>
</gene>
<dbReference type="GO" id="GO:0005829">
    <property type="term" value="C:cytosol"/>
    <property type="evidence" value="ECO:0007669"/>
    <property type="project" value="TreeGrafter"/>
</dbReference>
<proteinExistence type="predicted"/>
<dbReference type="AlphaFoldDB" id="A0A656JNL9"/>
<evidence type="ECO:0000313" key="2">
    <source>
        <dbReference type="EMBL" id="EPN41138.1"/>
    </source>
</evidence>
<feature type="non-terminal residue" evidence="2">
    <location>
        <position position="101"/>
    </location>
</feature>
<keyword evidence="2" id="KW-0456">Lyase</keyword>
<sequence length="101" mass="10735">ALLASLASLIQAFAAKGEEFNHVLKMGRTQLQDAVPMTLGQEFRAFATTLTEDLNRLRSLAPELLTEVNLGGTAIGTGINADPGYQKLAVDRLALISGQPL</sequence>
<dbReference type="PANTHER" id="PTHR42696:SF2">
    <property type="entry name" value="ASPARTATE AMMONIA-LYASE"/>
    <property type="match status" value="1"/>
</dbReference>
<dbReference type="Pfam" id="PF00206">
    <property type="entry name" value="Lyase_1"/>
    <property type="match status" value="1"/>
</dbReference>
<dbReference type="Proteomes" id="UP000018849">
    <property type="component" value="Unassembled WGS sequence"/>
</dbReference>
<dbReference type="SUPFAM" id="SSF48557">
    <property type="entry name" value="L-aspartase-like"/>
    <property type="match status" value="1"/>
</dbReference>
<dbReference type="Gene3D" id="1.20.200.10">
    <property type="entry name" value="Fumarase/aspartase (Central domain)"/>
    <property type="match status" value="1"/>
</dbReference>
<dbReference type="GO" id="GO:0006531">
    <property type="term" value="P:aspartate metabolic process"/>
    <property type="evidence" value="ECO:0007669"/>
    <property type="project" value="TreeGrafter"/>
</dbReference>
<dbReference type="EC" id="4.3.1.1" evidence="2"/>
<comment type="caution">
    <text evidence="2">The sequence shown here is derived from an EMBL/GenBank/DDBJ whole genome shotgun (WGS) entry which is preliminary data.</text>
</comment>
<evidence type="ECO:0000313" key="3">
    <source>
        <dbReference type="Proteomes" id="UP000018849"/>
    </source>
</evidence>
<dbReference type="InterPro" id="IPR008948">
    <property type="entry name" value="L-Aspartase-like"/>
</dbReference>
<dbReference type="InterPro" id="IPR022761">
    <property type="entry name" value="Fumarate_lyase_N"/>
</dbReference>
<reference evidence="2 3" key="1">
    <citation type="journal article" date="2013" name="PLoS Pathog.">
        <title>Genomic analysis of the Kiwifruit pathogen Pseudomonas syringae pv. actinidiae provides insight into the origins of an emergent plant disease.</title>
        <authorList>
            <person name="McCann H.C."/>
            <person name="Rikkerink E.H."/>
            <person name="Bertels F."/>
            <person name="Fiers M."/>
            <person name="Lu A."/>
            <person name="Rees-George J."/>
            <person name="Andersen M.T."/>
            <person name="Gleave A.P."/>
            <person name="Haubold B."/>
            <person name="Wohlers M.W."/>
            <person name="Guttman D.S."/>
            <person name="Wang P.W."/>
            <person name="Straub C."/>
            <person name="Vanneste J.L."/>
            <person name="Rainey P.B."/>
            <person name="Templeton M.D."/>
        </authorList>
    </citation>
    <scope>NUCLEOTIDE SEQUENCE [LARGE SCALE GENOMIC DNA]</scope>
    <source>
        <strain evidence="2 3">ICMP 19096</strain>
    </source>
</reference>
<name>A0A656JNL9_PSESF</name>
<protein>
    <submittedName>
        <fullName evidence="2">Aspartate ammonia-lyase</fullName>
        <ecNumber evidence="2">4.3.1.1</ecNumber>
    </submittedName>
</protein>
<accession>A0A656JNL9</accession>
<dbReference type="EMBL" id="AOKF01003098">
    <property type="protein sequence ID" value="EPN41138.1"/>
    <property type="molecule type" value="Genomic_DNA"/>
</dbReference>